<dbReference type="NCBIfam" id="NF037982">
    <property type="entry name" value="Nramp_1"/>
    <property type="match status" value="1"/>
</dbReference>
<dbReference type="GO" id="GO:0030026">
    <property type="term" value="P:intracellular manganese ion homeostasis"/>
    <property type="evidence" value="ECO:0007669"/>
    <property type="project" value="TreeGrafter"/>
</dbReference>
<dbReference type="AlphaFoldDB" id="A0A5E8C4V0"/>
<dbReference type="Proteomes" id="UP000398389">
    <property type="component" value="Unassembled WGS sequence"/>
</dbReference>
<feature type="region of interest" description="Disordered" evidence="5">
    <location>
        <begin position="1"/>
        <end position="41"/>
    </location>
</feature>
<dbReference type="EMBL" id="CABVLU010000004">
    <property type="protein sequence ID" value="VVT56176.1"/>
    <property type="molecule type" value="Genomic_DNA"/>
</dbReference>
<feature type="transmembrane region" description="Helical" evidence="6">
    <location>
        <begin position="66"/>
        <end position="85"/>
    </location>
</feature>
<evidence type="ECO:0000256" key="4">
    <source>
        <dbReference type="ARBA" id="ARBA00023136"/>
    </source>
</evidence>
<feature type="transmembrane region" description="Helical" evidence="6">
    <location>
        <begin position="545"/>
        <end position="567"/>
    </location>
</feature>
<evidence type="ECO:0000256" key="1">
    <source>
        <dbReference type="ARBA" id="ARBA00004141"/>
    </source>
</evidence>
<feature type="region of interest" description="Disordered" evidence="5">
    <location>
        <begin position="498"/>
        <end position="529"/>
    </location>
</feature>
<dbReference type="GO" id="GO:0005886">
    <property type="term" value="C:plasma membrane"/>
    <property type="evidence" value="ECO:0007669"/>
    <property type="project" value="TreeGrafter"/>
</dbReference>
<accession>A0A5E8C4V0</accession>
<sequence length="574" mass="62915">MSNQQTAAQALAGTSDTLQQTLNDPPRTAPTPTAPNYAPPPTRWQRAMQKLAWSMRKFPTSQSMAMFKKYLTFAGGSAFICTSYIDPGNYSTDVQAGAQFRFHLLFVIFFSNCLAIFLQSLAIRLGTVSGRDLAQISKEQFPRWLNLILYVLAEAAIIATDIAEVVGTAVALNILMHIPLIVGVIITILDVLIVLMAYRSEQSIRIIRYFEYGVAALVVGVAICFAIQLKQMPPTPAADVFRGYLPSHHLLESGAMYASCGILGATVMPHSLYLGSSIVKPRVIDKDVRLGNVPENYTSEDFDNYKPSVEAINYSLKYSTVELAVSLCTFAFFVNSAILIVSGATLYNNDSTNTADLFSIYDSLKELISKGAATLFMVALLLSGQSAGIVCTVAGQIVSEGYLNWNIKKTWIRRLITRTIAVVPCLIVTAAVGRKGLSQVLNASQTALSILLPFLVFPLVYFTCKPSVMCVEVNPKKPAQVPQNCIPLQDLGITKSDAGPSSLPNSSTLEPTFSKESKKSKESKRFTVTETEEPEPLRVNYTNGWFVMIFGYMVWLFIAVLNVYLIVQLAMGNT</sequence>
<dbReference type="HAMAP" id="MF_00221">
    <property type="entry name" value="NRAMP"/>
    <property type="match status" value="1"/>
</dbReference>
<organism evidence="7 8">
    <name type="scientific">Magnusiomyces paraingens</name>
    <dbReference type="NCBI Taxonomy" id="2606893"/>
    <lineage>
        <taxon>Eukaryota</taxon>
        <taxon>Fungi</taxon>
        <taxon>Dikarya</taxon>
        <taxon>Ascomycota</taxon>
        <taxon>Saccharomycotina</taxon>
        <taxon>Dipodascomycetes</taxon>
        <taxon>Dipodascales</taxon>
        <taxon>Dipodascaceae</taxon>
        <taxon>Magnusiomyces</taxon>
    </lineage>
</organism>
<feature type="transmembrane region" description="Helical" evidence="6">
    <location>
        <begin position="209"/>
        <end position="229"/>
    </location>
</feature>
<feature type="transmembrane region" description="Helical" evidence="6">
    <location>
        <begin position="144"/>
        <end position="162"/>
    </location>
</feature>
<dbReference type="RefSeq" id="XP_031855484.1">
    <property type="nucleotide sequence ID" value="XM_031999593.1"/>
</dbReference>
<dbReference type="PANTHER" id="PTHR11706">
    <property type="entry name" value="SOLUTE CARRIER PROTEIN FAMILY 11 MEMBER"/>
    <property type="match status" value="1"/>
</dbReference>
<feature type="compositionally biased region" description="Pro residues" evidence="5">
    <location>
        <begin position="27"/>
        <end position="41"/>
    </location>
</feature>
<evidence type="ECO:0000256" key="2">
    <source>
        <dbReference type="ARBA" id="ARBA00022692"/>
    </source>
</evidence>
<dbReference type="GO" id="GO:0005384">
    <property type="term" value="F:manganese ion transmembrane transporter activity"/>
    <property type="evidence" value="ECO:0007669"/>
    <property type="project" value="TreeGrafter"/>
</dbReference>
<feature type="compositionally biased region" description="Polar residues" evidence="5">
    <location>
        <begin position="1"/>
        <end position="23"/>
    </location>
</feature>
<comment type="subcellular location">
    <subcellularLocation>
        <location evidence="1">Membrane</location>
        <topology evidence="1">Multi-pass membrane protein</topology>
    </subcellularLocation>
</comment>
<dbReference type="InterPro" id="IPR001046">
    <property type="entry name" value="NRAMP_fam"/>
</dbReference>
<reference evidence="7 8" key="1">
    <citation type="submission" date="2019-09" db="EMBL/GenBank/DDBJ databases">
        <authorList>
            <person name="Brejova B."/>
        </authorList>
    </citation>
    <scope>NUCLEOTIDE SEQUENCE [LARGE SCALE GENOMIC DNA]</scope>
</reference>
<evidence type="ECO:0000256" key="5">
    <source>
        <dbReference type="SAM" id="MobiDB-lite"/>
    </source>
</evidence>
<evidence type="ECO:0000313" key="7">
    <source>
        <dbReference type="EMBL" id="VVT56176.1"/>
    </source>
</evidence>
<dbReference type="PANTHER" id="PTHR11706:SF101">
    <property type="entry name" value="MANGANESE TRANSPORTER SMF1"/>
    <property type="match status" value="1"/>
</dbReference>
<evidence type="ECO:0000256" key="6">
    <source>
        <dbReference type="SAM" id="Phobius"/>
    </source>
</evidence>
<evidence type="ECO:0000256" key="3">
    <source>
        <dbReference type="ARBA" id="ARBA00022989"/>
    </source>
</evidence>
<dbReference type="GO" id="GO:0034755">
    <property type="term" value="P:iron ion transmembrane transport"/>
    <property type="evidence" value="ECO:0007669"/>
    <property type="project" value="TreeGrafter"/>
</dbReference>
<feature type="compositionally biased region" description="Basic and acidic residues" evidence="5">
    <location>
        <begin position="513"/>
        <end position="527"/>
    </location>
</feature>
<feature type="transmembrane region" description="Helical" evidence="6">
    <location>
        <begin position="445"/>
        <end position="464"/>
    </location>
</feature>
<feature type="transmembrane region" description="Helical" evidence="6">
    <location>
        <begin position="323"/>
        <end position="347"/>
    </location>
</feature>
<dbReference type="GeneID" id="43583693"/>
<dbReference type="NCBIfam" id="TIGR01197">
    <property type="entry name" value="nramp"/>
    <property type="match status" value="1"/>
</dbReference>
<keyword evidence="4 6" id="KW-0472">Membrane</keyword>
<keyword evidence="2 6" id="KW-0812">Transmembrane</keyword>
<proteinExistence type="inferred from homology"/>
<name>A0A5E8C4V0_9ASCO</name>
<feature type="transmembrane region" description="Helical" evidence="6">
    <location>
        <begin position="415"/>
        <end position="433"/>
    </location>
</feature>
<dbReference type="PRINTS" id="PR00447">
    <property type="entry name" value="NATRESASSCMP"/>
</dbReference>
<dbReference type="Pfam" id="PF01566">
    <property type="entry name" value="Nramp"/>
    <property type="match status" value="1"/>
</dbReference>
<dbReference type="OrthoDB" id="409173at2759"/>
<gene>
    <name evidence="7" type="ORF">SAPINGB_P004878</name>
</gene>
<evidence type="ECO:0000313" key="8">
    <source>
        <dbReference type="Proteomes" id="UP000398389"/>
    </source>
</evidence>
<dbReference type="GO" id="GO:0015086">
    <property type="term" value="F:cadmium ion transmembrane transporter activity"/>
    <property type="evidence" value="ECO:0007669"/>
    <property type="project" value="TreeGrafter"/>
</dbReference>
<feature type="transmembrane region" description="Helical" evidence="6">
    <location>
        <begin position="174"/>
        <end position="197"/>
    </location>
</feature>
<protein>
    <submittedName>
        <fullName evidence="7">Uncharacterized protein</fullName>
    </submittedName>
</protein>
<keyword evidence="3 6" id="KW-1133">Transmembrane helix</keyword>
<feature type="transmembrane region" description="Helical" evidence="6">
    <location>
        <begin position="254"/>
        <end position="274"/>
    </location>
</feature>
<feature type="transmembrane region" description="Helical" evidence="6">
    <location>
        <begin position="105"/>
        <end position="123"/>
    </location>
</feature>
<feature type="compositionally biased region" description="Polar residues" evidence="5">
    <location>
        <begin position="502"/>
        <end position="511"/>
    </location>
</feature>
<keyword evidence="8" id="KW-1185">Reference proteome</keyword>
<feature type="transmembrane region" description="Helical" evidence="6">
    <location>
        <begin position="367"/>
        <end position="394"/>
    </location>
</feature>